<protein>
    <submittedName>
        <fullName evidence="2">Heterokaryon incompatibility</fullName>
    </submittedName>
</protein>
<dbReference type="PANTHER" id="PTHR24148">
    <property type="entry name" value="ANKYRIN REPEAT DOMAIN-CONTAINING PROTEIN 39 HOMOLOG-RELATED"/>
    <property type="match status" value="1"/>
</dbReference>
<dbReference type="EMBL" id="ML977356">
    <property type="protein sequence ID" value="KAF2107226.1"/>
    <property type="molecule type" value="Genomic_DNA"/>
</dbReference>
<feature type="domain" description="Heterokaryon incompatibility" evidence="1">
    <location>
        <begin position="1"/>
        <end position="90"/>
    </location>
</feature>
<dbReference type="InterPro" id="IPR052895">
    <property type="entry name" value="HetReg/Transcr_Mod"/>
</dbReference>
<name>A0A6A5YJE8_9PLEO</name>
<keyword evidence="3" id="KW-1185">Reference proteome</keyword>
<evidence type="ECO:0000313" key="3">
    <source>
        <dbReference type="Proteomes" id="UP000799770"/>
    </source>
</evidence>
<evidence type="ECO:0000313" key="2">
    <source>
        <dbReference type="EMBL" id="KAF2107226.1"/>
    </source>
</evidence>
<dbReference type="AlphaFoldDB" id="A0A6A5YJE8"/>
<dbReference type="InterPro" id="IPR010730">
    <property type="entry name" value="HET"/>
</dbReference>
<sequence>FEALSYVWGSAEKPVIATIEEGSASFSFPIGLNLACAMRYIRLVDSPRAMWIDAICINQEDMQERGTQVQRMVDIYALASKVVVWIGELTPRAKPPSF</sequence>
<organism evidence="2 3">
    <name type="scientific">Lophiotrema nucula</name>
    <dbReference type="NCBI Taxonomy" id="690887"/>
    <lineage>
        <taxon>Eukaryota</taxon>
        <taxon>Fungi</taxon>
        <taxon>Dikarya</taxon>
        <taxon>Ascomycota</taxon>
        <taxon>Pezizomycotina</taxon>
        <taxon>Dothideomycetes</taxon>
        <taxon>Pleosporomycetidae</taxon>
        <taxon>Pleosporales</taxon>
        <taxon>Lophiotremataceae</taxon>
        <taxon>Lophiotrema</taxon>
    </lineage>
</organism>
<evidence type="ECO:0000259" key="1">
    <source>
        <dbReference type="Pfam" id="PF06985"/>
    </source>
</evidence>
<accession>A0A6A5YJE8</accession>
<proteinExistence type="predicted"/>
<dbReference type="Pfam" id="PF06985">
    <property type="entry name" value="HET"/>
    <property type="match status" value="1"/>
</dbReference>
<dbReference type="PANTHER" id="PTHR24148:SF73">
    <property type="entry name" value="HET DOMAIN PROTEIN (AFU_ORTHOLOGUE AFUA_8G01020)"/>
    <property type="match status" value="1"/>
</dbReference>
<dbReference type="Proteomes" id="UP000799770">
    <property type="component" value="Unassembled WGS sequence"/>
</dbReference>
<dbReference type="OrthoDB" id="2157530at2759"/>
<feature type="non-terminal residue" evidence="2">
    <location>
        <position position="1"/>
    </location>
</feature>
<reference evidence="2" key="1">
    <citation type="journal article" date="2020" name="Stud. Mycol.">
        <title>101 Dothideomycetes genomes: a test case for predicting lifestyles and emergence of pathogens.</title>
        <authorList>
            <person name="Haridas S."/>
            <person name="Albert R."/>
            <person name="Binder M."/>
            <person name="Bloem J."/>
            <person name="Labutti K."/>
            <person name="Salamov A."/>
            <person name="Andreopoulos B."/>
            <person name="Baker S."/>
            <person name="Barry K."/>
            <person name="Bills G."/>
            <person name="Bluhm B."/>
            <person name="Cannon C."/>
            <person name="Castanera R."/>
            <person name="Culley D."/>
            <person name="Daum C."/>
            <person name="Ezra D."/>
            <person name="Gonzalez J."/>
            <person name="Henrissat B."/>
            <person name="Kuo A."/>
            <person name="Liang C."/>
            <person name="Lipzen A."/>
            <person name="Lutzoni F."/>
            <person name="Magnuson J."/>
            <person name="Mondo S."/>
            <person name="Nolan M."/>
            <person name="Ohm R."/>
            <person name="Pangilinan J."/>
            <person name="Park H.-J."/>
            <person name="Ramirez L."/>
            <person name="Alfaro M."/>
            <person name="Sun H."/>
            <person name="Tritt A."/>
            <person name="Yoshinaga Y."/>
            <person name="Zwiers L.-H."/>
            <person name="Turgeon B."/>
            <person name="Goodwin S."/>
            <person name="Spatafora J."/>
            <person name="Crous P."/>
            <person name="Grigoriev I."/>
        </authorList>
    </citation>
    <scope>NUCLEOTIDE SEQUENCE</scope>
    <source>
        <strain evidence="2">CBS 627.86</strain>
    </source>
</reference>
<gene>
    <name evidence="2" type="ORF">BDV96DRAFT_673680</name>
</gene>